<dbReference type="AlphaFoldDB" id="A0A135LMP4"/>
<gene>
    <name evidence="2" type="ORF">PGRI_061930</name>
</gene>
<dbReference type="STRING" id="5078.A0A135LMP4"/>
<dbReference type="Proteomes" id="UP000070168">
    <property type="component" value="Unassembled WGS sequence"/>
</dbReference>
<comment type="caution">
    <text evidence="2">The sequence shown here is derived from an EMBL/GenBank/DDBJ whole genome shotgun (WGS) entry which is preliminary data.</text>
</comment>
<dbReference type="RefSeq" id="XP_040648762.1">
    <property type="nucleotide sequence ID" value="XM_040793907.1"/>
</dbReference>
<proteinExistence type="predicted"/>
<dbReference type="EMBL" id="LHQR01000048">
    <property type="protein sequence ID" value="KXG50226.1"/>
    <property type="molecule type" value="Genomic_DNA"/>
</dbReference>
<dbReference type="OMA" id="YDILRFY"/>
<keyword evidence="3" id="KW-1185">Reference proteome</keyword>
<feature type="region of interest" description="Disordered" evidence="1">
    <location>
        <begin position="125"/>
        <end position="158"/>
    </location>
</feature>
<protein>
    <submittedName>
        <fullName evidence="2">Uncharacterized protein</fullName>
    </submittedName>
</protein>
<evidence type="ECO:0000313" key="2">
    <source>
        <dbReference type="EMBL" id="KXG50226.1"/>
    </source>
</evidence>
<sequence length="282" mass="29471">MPRTTLRLNNGLKRTDANERRIWMPLRLDNLDHPQTALDRQSVLDLIRSVYDPMLITWLARPGHTWVNQFSRKHASKPFEAQVIARIGELPSAVQAIETHAVLGQILFDILKYYRLTDDAWKVPTPGAAAPPPPPPPPPPPAAPAPAPAAPAPAAPATLAPVPDSEVLAAAIALEVVTAAANLEALADAAEQVLGPGATAPVNLTPLEILAEVASSAEPSPVPSALDILANAASTRPYAALPPPAVAPAPAVSPAAGGKRGRSDSDDESELPAKKKQAVSPK</sequence>
<dbReference type="OrthoDB" id="4369132at2759"/>
<feature type="region of interest" description="Disordered" evidence="1">
    <location>
        <begin position="239"/>
        <end position="282"/>
    </location>
</feature>
<dbReference type="GeneID" id="63709207"/>
<evidence type="ECO:0000313" key="3">
    <source>
        <dbReference type="Proteomes" id="UP000070168"/>
    </source>
</evidence>
<accession>A0A135LMP4</accession>
<name>A0A135LMP4_PENPA</name>
<feature type="compositionally biased region" description="Pro residues" evidence="1">
    <location>
        <begin position="129"/>
        <end position="154"/>
    </location>
</feature>
<organism evidence="2 3">
    <name type="scientific">Penicillium patulum</name>
    <name type="common">Penicillium griseofulvum</name>
    <dbReference type="NCBI Taxonomy" id="5078"/>
    <lineage>
        <taxon>Eukaryota</taxon>
        <taxon>Fungi</taxon>
        <taxon>Dikarya</taxon>
        <taxon>Ascomycota</taxon>
        <taxon>Pezizomycotina</taxon>
        <taxon>Eurotiomycetes</taxon>
        <taxon>Eurotiomycetidae</taxon>
        <taxon>Eurotiales</taxon>
        <taxon>Aspergillaceae</taxon>
        <taxon>Penicillium</taxon>
    </lineage>
</organism>
<evidence type="ECO:0000256" key="1">
    <source>
        <dbReference type="SAM" id="MobiDB-lite"/>
    </source>
</evidence>
<reference evidence="2 3" key="1">
    <citation type="journal article" date="2016" name="BMC Genomics">
        <title>Genome sequencing and secondary metabolism of the postharvest pathogen Penicillium griseofulvum.</title>
        <authorList>
            <person name="Banani H."/>
            <person name="Marcet-Houben M."/>
            <person name="Ballester A.R."/>
            <person name="Abbruscato P."/>
            <person name="Gonzalez-Candelas L."/>
            <person name="Gabaldon T."/>
            <person name="Spadaro D."/>
        </authorList>
    </citation>
    <scope>NUCLEOTIDE SEQUENCE [LARGE SCALE GENOMIC DNA]</scope>
    <source>
        <strain evidence="2 3">PG3</strain>
    </source>
</reference>